<evidence type="ECO:0000313" key="2">
    <source>
        <dbReference type="Proteomes" id="UP000050700"/>
    </source>
</evidence>
<dbReference type="AlphaFoldDB" id="A0A158SV45"/>
<evidence type="ECO:0000313" key="1">
    <source>
        <dbReference type="EMBL" id="KIS34739.1"/>
    </source>
</evidence>
<accession>A0A158SV45</accession>
<sequence length="49" mass="5670">MKKKAIFISTGAVIIFKILTPCYSWCTSKIYDAFRKCLPAMDNPYFQES</sequence>
<comment type="caution">
    <text evidence="1">The sequence shown here is derived from an EMBL/GenBank/DDBJ whole genome shotgun (WGS) entry which is preliminary data.</text>
</comment>
<gene>
    <name evidence="1" type="ORF">NTHI1209_00341</name>
</gene>
<proteinExistence type="predicted"/>
<dbReference type="EMBL" id="JMQP01000002">
    <property type="protein sequence ID" value="KIS34739.1"/>
    <property type="molecule type" value="Genomic_DNA"/>
</dbReference>
<protein>
    <submittedName>
        <fullName evidence="1">Uncharacterized protein</fullName>
    </submittedName>
</protein>
<name>A0A158SV45_HAEIF</name>
<organism evidence="1 2">
    <name type="scientific">Haemophilus influenzae</name>
    <dbReference type="NCBI Taxonomy" id="727"/>
    <lineage>
        <taxon>Bacteria</taxon>
        <taxon>Pseudomonadati</taxon>
        <taxon>Pseudomonadota</taxon>
        <taxon>Gammaproteobacteria</taxon>
        <taxon>Pasteurellales</taxon>
        <taxon>Pasteurellaceae</taxon>
        <taxon>Haemophilus</taxon>
    </lineage>
</organism>
<reference evidence="1 2" key="1">
    <citation type="submission" date="2014-05" db="EMBL/GenBank/DDBJ databases">
        <title>Methylome analysis of the phasevarions of Haemophilus influenzae.</title>
        <authorList>
            <person name="Atack J.M."/>
            <person name="Fox K.L."/>
            <person name="Power P.M."/>
            <person name="Clark T."/>
            <person name="Jurcisek J."/>
            <person name="Korlach J."/>
            <person name="Bakaletz L.O."/>
            <person name="Jennings M.P."/>
        </authorList>
    </citation>
    <scope>NUCLEOTIDE SEQUENCE [LARGE SCALE GENOMIC DNA]</scope>
    <source>
        <strain evidence="1 2">1209</strain>
    </source>
</reference>
<dbReference type="Proteomes" id="UP000050700">
    <property type="component" value="Unassembled WGS sequence"/>
</dbReference>
<dbReference type="PATRIC" id="fig|727.582.peg.297"/>